<keyword evidence="2" id="KW-1185">Reference proteome</keyword>
<reference evidence="1 2" key="1">
    <citation type="submission" date="2024-07" db="EMBL/GenBank/DDBJ databases">
        <title>Uliginosibacterium flavum JJ3220;KACC:17644.</title>
        <authorList>
            <person name="Kim M.K."/>
        </authorList>
    </citation>
    <scope>NUCLEOTIDE SEQUENCE [LARGE SCALE GENOMIC DNA]</scope>
    <source>
        <strain evidence="1 2">KACC:17644</strain>
    </source>
</reference>
<evidence type="ECO:0000313" key="1">
    <source>
        <dbReference type="EMBL" id="MET7014445.1"/>
    </source>
</evidence>
<proteinExistence type="predicted"/>
<sequence length="90" mass="10009">MNRRRMMRSLRKEMLVLQAEQYRLALRQDLGSLNLASSVSGKAQSAWLETLAGVLGAVLPARWGRWLNAGLSAWRIAKQVMGKVDSAKAI</sequence>
<dbReference type="RefSeq" id="WP_354600906.1">
    <property type="nucleotide sequence ID" value="NZ_JBEWZI010000008.1"/>
</dbReference>
<comment type="caution">
    <text evidence="1">The sequence shown here is derived from an EMBL/GenBank/DDBJ whole genome shotgun (WGS) entry which is preliminary data.</text>
</comment>
<evidence type="ECO:0008006" key="3">
    <source>
        <dbReference type="Google" id="ProtNLM"/>
    </source>
</evidence>
<dbReference type="EMBL" id="JBEWZI010000008">
    <property type="protein sequence ID" value="MET7014445.1"/>
    <property type="molecule type" value="Genomic_DNA"/>
</dbReference>
<evidence type="ECO:0000313" key="2">
    <source>
        <dbReference type="Proteomes" id="UP001549691"/>
    </source>
</evidence>
<name>A0ABV2TLM9_9RHOO</name>
<gene>
    <name evidence="1" type="ORF">ABXR19_09610</name>
</gene>
<dbReference type="Proteomes" id="UP001549691">
    <property type="component" value="Unassembled WGS sequence"/>
</dbReference>
<protein>
    <recommendedName>
        <fullName evidence="3">Phage tail tape measure protein</fullName>
    </recommendedName>
</protein>
<accession>A0ABV2TLM9</accession>
<organism evidence="1 2">
    <name type="scientific">Uliginosibacterium flavum</name>
    <dbReference type="NCBI Taxonomy" id="1396831"/>
    <lineage>
        <taxon>Bacteria</taxon>
        <taxon>Pseudomonadati</taxon>
        <taxon>Pseudomonadota</taxon>
        <taxon>Betaproteobacteria</taxon>
        <taxon>Rhodocyclales</taxon>
        <taxon>Zoogloeaceae</taxon>
        <taxon>Uliginosibacterium</taxon>
    </lineage>
</organism>